<dbReference type="InterPro" id="IPR013087">
    <property type="entry name" value="Znf_C2H2_type"/>
</dbReference>
<dbReference type="Gene3D" id="3.30.160.60">
    <property type="entry name" value="Classic Zinc Finger"/>
    <property type="match status" value="6"/>
</dbReference>
<proteinExistence type="predicted"/>
<feature type="domain" description="C2H2-type" evidence="7">
    <location>
        <begin position="321"/>
        <end position="343"/>
    </location>
</feature>
<dbReference type="PROSITE" id="PS50157">
    <property type="entry name" value="ZINC_FINGER_C2H2_2"/>
    <property type="match status" value="8"/>
</dbReference>
<dbReference type="SMART" id="SM00614">
    <property type="entry name" value="ZnF_BED"/>
    <property type="match status" value="1"/>
</dbReference>
<evidence type="ECO:0000313" key="8">
    <source>
        <dbReference type="EMBL" id="KAL3281090.1"/>
    </source>
</evidence>
<feature type="compositionally biased region" description="Basic residues" evidence="6">
    <location>
        <begin position="1"/>
        <end position="14"/>
    </location>
</feature>
<keyword evidence="2" id="KW-0677">Repeat</keyword>
<keyword evidence="9" id="KW-1185">Reference proteome</keyword>
<comment type="caution">
    <text evidence="8">The sequence shown here is derived from an EMBL/GenBank/DDBJ whole genome shotgun (WGS) entry which is preliminary data.</text>
</comment>
<keyword evidence="3 5" id="KW-0863">Zinc-finger</keyword>
<dbReference type="EMBL" id="JABFTP020000144">
    <property type="protein sequence ID" value="KAL3281090.1"/>
    <property type="molecule type" value="Genomic_DNA"/>
</dbReference>
<keyword evidence="1" id="KW-0479">Metal-binding</keyword>
<feature type="domain" description="C2H2-type" evidence="7">
    <location>
        <begin position="293"/>
        <end position="321"/>
    </location>
</feature>
<dbReference type="Pfam" id="PF13912">
    <property type="entry name" value="zf-C2H2_6"/>
    <property type="match status" value="1"/>
</dbReference>
<accession>A0ABD2NSE6</accession>
<name>A0ABD2NSE6_9CUCU</name>
<dbReference type="GO" id="GO:0006355">
    <property type="term" value="P:regulation of DNA-templated transcription"/>
    <property type="evidence" value="ECO:0007669"/>
    <property type="project" value="UniProtKB-ARBA"/>
</dbReference>
<feature type="domain" description="C2H2-type" evidence="7">
    <location>
        <begin position="100"/>
        <end position="127"/>
    </location>
</feature>
<feature type="domain" description="C2H2-type" evidence="7">
    <location>
        <begin position="209"/>
        <end position="237"/>
    </location>
</feature>
<dbReference type="GO" id="GO:0008270">
    <property type="term" value="F:zinc ion binding"/>
    <property type="evidence" value="ECO:0007669"/>
    <property type="project" value="UniProtKB-KW"/>
</dbReference>
<evidence type="ECO:0000256" key="5">
    <source>
        <dbReference type="PROSITE-ProRule" id="PRU00042"/>
    </source>
</evidence>
<feature type="domain" description="C2H2-type" evidence="7">
    <location>
        <begin position="266"/>
        <end position="293"/>
    </location>
</feature>
<evidence type="ECO:0000256" key="4">
    <source>
        <dbReference type="ARBA" id="ARBA00022833"/>
    </source>
</evidence>
<dbReference type="PANTHER" id="PTHR24379:SF127">
    <property type="entry name" value="BLOODY FINGERS-RELATED"/>
    <property type="match status" value="1"/>
</dbReference>
<organism evidence="8 9">
    <name type="scientific">Cryptolaemus montrouzieri</name>
    <dbReference type="NCBI Taxonomy" id="559131"/>
    <lineage>
        <taxon>Eukaryota</taxon>
        <taxon>Metazoa</taxon>
        <taxon>Ecdysozoa</taxon>
        <taxon>Arthropoda</taxon>
        <taxon>Hexapoda</taxon>
        <taxon>Insecta</taxon>
        <taxon>Pterygota</taxon>
        <taxon>Neoptera</taxon>
        <taxon>Endopterygota</taxon>
        <taxon>Coleoptera</taxon>
        <taxon>Polyphaga</taxon>
        <taxon>Cucujiformia</taxon>
        <taxon>Coccinelloidea</taxon>
        <taxon>Coccinellidae</taxon>
        <taxon>Scymninae</taxon>
        <taxon>Scymnini</taxon>
        <taxon>Cryptolaemus</taxon>
    </lineage>
</organism>
<evidence type="ECO:0000256" key="1">
    <source>
        <dbReference type="ARBA" id="ARBA00022723"/>
    </source>
</evidence>
<dbReference type="InterPro" id="IPR036236">
    <property type="entry name" value="Znf_C2H2_sf"/>
</dbReference>
<dbReference type="SUPFAM" id="SSF57667">
    <property type="entry name" value="beta-beta-alpha zinc fingers"/>
    <property type="match status" value="5"/>
</dbReference>
<evidence type="ECO:0000256" key="6">
    <source>
        <dbReference type="SAM" id="MobiDB-lite"/>
    </source>
</evidence>
<evidence type="ECO:0000256" key="3">
    <source>
        <dbReference type="ARBA" id="ARBA00022771"/>
    </source>
</evidence>
<feature type="region of interest" description="Disordered" evidence="6">
    <location>
        <begin position="1"/>
        <end position="25"/>
    </location>
</feature>
<dbReference type="AlphaFoldDB" id="A0ABD2NSE6"/>
<evidence type="ECO:0000313" key="9">
    <source>
        <dbReference type="Proteomes" id="UP001516400"/>
    </source>
</evidence>
<dbReference type="Proteomes" id="UP001516400">
    <property type="component" value="Unassembled WGS sequence"/>
</dbReference>
<gene>
    <name evidence="8" type="ORF">HHI36_004314</name>
</gene>
<sequence length="505" mass="58776">MNLMHNPHKRKKKPTLKESPKFSSNQNTLKELSIGGPLLNNMELIDNFDNSNLLVPTSNHLYGDLNNMETENLNIDNFLSENVKALDHFNFDIGDCQEEFVCDICVKSFAKLRYLIHHLRKHTGENYCSNCKKIFCRKENFQNHSCIKGADYKCEPCNRVFLQKKYYRRHIAAFHDKKFKCSSCSKSYCNKYELTQHNCKAQPSANLKYSCSVCQKQFAKQLSLRKHMLRFHSQKRKMFVCHICSKQYSDKSSHDVHMKNHEEPEFQCKVCHRKFHRKDVYQSHLQVHDDKKIECDICKKEFSSSKSLFIHKNYIHVRRKFQCITCDATFSTKSNLTKHGKTHLIPFKNGDLETYCTCQYCGKKMKLKSSLQRHIARTHPDRQNAAVSQKLVKIDKKEQEPTFSLLNDDDLDLQDSQDNIDLINDADMNDLERNLHIIDNILLDSAKEMGLSDDILSLNNLEMSTLNENDITLGDNAYILDNGTIVEPQGHSDNVVVYVLNEPKT</sequence>
<feature type="domain" description="C2H2-type" evidence="7">
    <location>
        <begin position="239"/>
        <end position="266"/>
    </location>
</feature>
<dbReference type="SMART" id="SM00355">
    <property type="entry name" value="ZnF_C2H2"/>
    <property type="match status" value="9"/>
</dbReference>
<protein>
    <recommendedName>
        <fullName evidence="7">C2H2-type domain-containing protein</fullName>
    </recommendedName>
</protein>
<evidence type="ECO:0000259" key="7">
    <source>
        <dbReference type="PROSITE" id="PS50157"/>
    </source>
</evidence>
<reference evidence="8 9" key="1">
    <citation type="journal article" date="2021" name="BMC Biol.">
        <title>Horizontally acquired antibacterial genes associated with adaptive radiation of ladybird beetles.</title>
        <authorList>
            <person name="Li H.S."/>
            <person name="Tang X.F."/>
            <person name="Huang Y.H."/>
            <person name="Xu Z.Y."/>
            <person name="Chen M.L."/>
            <person name="Du X.Y."/>
            <person name="Qiu B.Y."/>
            <person name="Chen P.T."/>
            <person name="Zhang W."/>
            <person name="Slipinski A."/>
            <person name="Escalona H.E."/>
            <person name="Waterhouse R.M."/>
            <person name="Zwick A."/>
            <person name="Pang H."/>
        </authorList>
    </citation>
    <scope>NUCLEOTIDE SEQUENCE [LARGE SCALE GENOMIC DNA]</scope>
    <source>
        <strain evidence="8">SYSU2018</strain>
    </source>
</reference>
<keyword evidence="4" id="KW-0862">Zinc</keyword>
<dbReference type="Pfam" id="PF00096">
    <property type="entry name" value="zf-C2H2"/>
    <property type="match status" value="3"/>
</dbReference>
<dbReference type="PROSITE" id="PS00028">
    <property type="entry name" value="ZINC_FINGER_C2H2_1"/>
    <property type="match status" value="7"/>
</dbReference>
<feature type="domain" description="C2H2-type" evidence="7">
    <location>
        <begin position="152"/>
        <end position="180"/>
    </location>
</feature>
<dbReference type="PANTHER" id="PTHR24379">
    <property type="entry name" value="KRAB AND ZINC FINGER DOMAIN-CONTAINING"/>
    <property type="match status" value="1"/>
</dbReference>
<evidence type="ECO:0000256" key="2">
    <source>
        <dbReference type="ARBA" id="ARBA00022737"/>
    </source>
</evidence>
<feature type="domain" description="C2H2-type" evidence="7">
    <location>
        <begin position="356"/>
        <end position="384"/>
    </location>
</feature>